<comment type="caution">
    <text evidence="2">The sequence shown here is derived from an EMBL/GenBank/DDBJ whole genome shotgun (WGS) entry which is preliminary data.</text>
</comment>
<reference evidence="2" key="1">
    <citation type="submission" date="2019-04" db="EMBL/GenBank/DDBJ databases">
        <title>Sequencing of skin fungus with MAO and IRED activity.</title>
        <authorList>
            <person name="Marsaioli A.J."/>
            <person name="Bonatto J.M.C."/>
            <person name="Reis Junior O."/>
        </authorList>
    </citation>
    <scope>NUCLEOTIDE SEQUENCE</scope>
    <source>
        <strain evidence="2">30M1</strain>
    </source>
</reference>
<evidence type="ECO:0000313" key="3">
    <source>
        <dbReference type="Proteomes" id="UP000801428"/>
    </source>
</evidence>
<keyword evidence="3" id="KW-1185">Reference proteome</keyword>
<protein>
    <submittedName>
        <fullName evidence="2">Uncharacterized protein</fullName>
    </submittedName>
</protein>
<dbReference type="Proteomes" id="UP000801428">
    <property type="component" value="Unassembled WGS sequence"/>
</dbReference>
<evidence type="ECO:0000313" key="2">
    <source>
        <dbReference type="EMBL" id="KAF3002927.1"/>
    </source>
</evidence>
<gene>
    <name evidence="2" type="ORF">E8E13_003144</name>
</gene>
<dbReference type="OrthoDB" id="3795041at2759"/>
<feature type="compositionally biased region" description="Basic and acidic residues" evidence="1">
    <location>
        <begin position="374"/>
        <end position="390"/>
    </location>
</feature>
<organism evidence="2 3">
    <name type="scientific">Curvularia kusanoi</name>
    <name type="common">Cochliobolus kusanoi</name>
    <dbReference type="NCBI Taxonomy" id="90978"/>
    <lineage>
        <taxon>Eukaryota</taxon>
        <taxon>Fungi</taxon>
        <taxon>Dikarya</taxon>
        <taxon>Ascomycota</taxon>
        <taxon>Pezizomycotina</taxon>
        <taxon>Dothideomycetes</taxon>
        <taxon>Pleosporomycetidae</taxon>
        <taxon>Pleosporales</taxon>
        <taxon>Pleosporineae</taxon>
        <taxon>Pleosporaceae</taxon>
        <taxon>Curvularia</taxon>
    </lineage>
</organism>
<feature type="region of interest" description="Disordered" evidence="1">
    <location>
        <begin position="309"/>
        <end position="328"/>
    </location>
</feature>
<feature type="compositionally biased region" description="Polar residues" evidence="1">
    <location>
        <begin position="99"/>
        <end position="113"/>
    </location>
</feature>
<sequence>MTHDHSRLSSGGRVEEDTELWFNMPSLHRQHQHEQSAYRATSDRLSWGSSSATSSRAPLSVPRISTPLDVNKSLPPPPPLSERKRSKQATLRSLLRGQPTGNNPGPSYLQPESSTHHQRNRSAGGLLSVDLGGYHQQQSRSMPSSPYGHDYSSTPFQLPPLARAQSVNPPPHRAASYHPYDPSQEYTTPASSLDAPFEPSPTRARTFPETTVASPTTRNDTTKKPRPHTWLSPTEPFADPSQFHLFVEATTGLPDDSDPWSPNGPNRLQSSLFARRSSNGAVPVPPQYAPAPIPDRTHQTAVWQSFEPPMTSSRSVSAPMSSTAGPETPQQYHENLMPHINAVNAELGMLGLDGDLSAEDDELPDYAQSQAEMNAKKRTEAAARARELEARWQGARGRRS</sequence>
<evidence type="ECO:0000256" key="1">
    <source>
        <dbReference type="SAM" id="MobiDB-lite"/>
    </source>
</evidence>
<feature type="compositionally biased region" description="Polar residues" evidence="1">
    <location>
        <begin position="208"/>
        <end position="219"/>
    </location>
</feature>
<feature type="compositionally biased region" description="Polar residues" evidence="1">
    <location>
        <begin position="310"/>
        <end position="328"/>
    </location>
</feature>
<feature type="compositionally biased region" description="Low complexity" evidence="1">
    <location>
        <begin position="44"/>
        <end position="60"/>
    </location>
</feature>
<feature type="region of interest" description="Disordered" evidence="1">
    <location>
        <begin position="371"/>
        <end position="400"/>
    </location>
</feature>
<accession>A0A9P4TFI3</accession>
<feature type="compositionally biased region" description="Polar residues" evidence="1">
    <location>
        <begin position="135"/>
        <end position="144"/>
    </location>
</feature>
<dbReference type="AlphaFoldDB" id="A0A9P4TFI3"/>
<name>A0A9P4TFI3_CURKU</name>
<feature type="region of interest" description="Disordered" evidence="1">
    <location>
        <begin position="25"/>
        <end position="237"/>
    </location>
</feature>
<proteinExistence type="predicted"/>
<dbReference type="EMBL" id="SWKU01000010">
    <property type="protein sequence ID" value="KAF3002927.1"/>
    <property type="molecule type" value="Genomic_DNA"/>
</dbReference>